<feature type="transmembrane region" description="Helical" evidence="1">
    <location>
        <begin position="185"/>
        <end position="203"/>
    </location>
</feature>
<dbReference type="EMBL" id="CP046172">
    <property type="protein sequence ID" value="QIS09968.1"/>
    <property type="molecule type" value="Genomic_DNA"/>
</dbReference>
<feature type="transmembrane region" description="Helical" evidence="1">
    <location>
        <begin position="44"/>
        <end position="66"/>
    </location>
</feature>
<feature type="transmembrane region" description="Helical" evidence="1">
    <location>
        <begin position="12"/>
        <end position="37"/>
    </location>
</feature>
<keyword evidence="3" id="KW-1185">Reference proteome</keyword>
<evidence type="ECO:0000313" key="2">
    <source>
        <dbReference type="EMBL" id="QIS09968.1"/>
    </source>
</evidence>
<evidence type="ECO:0000256" key="1">
    <source>
        <dbReference type="SAM" id="Phobius"/>
    </source>
</evidence>
<keyword evidence="1" id="KW-1133">Transmembrane helix</keyword>
<keyword evidence="1" id="KW-0472">Membrane</keyword>
<dbReference type="KEGG" id="nah:F5544_10350"/>
<feature type="transmembrane region" description="Helical" evidence="1">
    <location>
        <begin position="81"/>
        <end position="98"/>
    </location>
</feature>
<feature type="transmembrane region" description="Helical" evidence="1">
    <location>
        <begin position="119"/>
        <end position="141"/>
    </location>
</feature>
<organism evidence="2 3">
    <name type="scientific">Nocardia arthritidis</name>
    <dbReference type="NCBI Taxonomy" id="228602"/>
    <lineage>
        <taxon>Bacteria</taxon>
        <taxon>Bacillati</taxon>
        <taxon>Actinomycetota</taxon>
        <taxon>Actinomycetes</taxon>
        <taxon>Mycobacteriales</taxon>
        <taxon>Nocardiaceae</taxon>
        <taxon>Nocardia</taxon>
    </lineage>
</organism>
<feature type="transmembrane region" description="Helical" evidence="1">
    <location>
        <begin position="153"/>
        <end position="173"/>
    </location>
</feature>
<name>A0A6G9Y9X7_9NOCA</name>
<reference evidence="2 3" key="1">
    <citation type="journal article" date="2019" name="ACS Chem. Biol.">
        <title>Identification and Mobilization of a Cryptic Antibiotic Biosynthesis Gene Locus from a Human-Pathogenic Nocardia Isolate.</title>
        <authorList>
            <person name="Herisse M."/>
            <person name="Ishida K."/>
            <person name="Porter J.L."/>
            <person name="Howden B."/>
            <person name="Hertweck C."/>
            <person name="Stinear T.P."/>
            <person name="Pidot S.J."/>
        </authorList>
    </citation>
    <scope>NUCLEOTIDE SEQUENCE [LARGE SCALE GENOMIC DNA]</scope>
    <source>
        <strain evidence="2 3">AUSMDU00012717</strain>
    </source>
</reference>
<proteinExistence type="predicted"/>
<protein>
    <submittedName>
        <fullName evidence="2">Uncharacterized protein</fullName>
    </submittedName>
</protein>
<sequence>MIDWAAMDSAAVRVVGLAVVDSFDPVALAIVATTVAAHRRICSAVTFTATLATLSVGVGVAITSGFHRPLLLDALRTIAEFRPLLGLLLVAAGGYELCRGHRTLPPLPCRTLATVPVAISYYVVSLPFSAVTLTKLITVTAVVTEFPARSPLVVIYGAILALPQLAAIALCGWLRPGAESITRGLAVASNILLIVIGLLIMTVPE</sequence>
<dbReference type="AlphaFoldDB" id="A0A6G9Y9X7"/>
<gene>
    <name evidence="2" type="ORF">F5544_10350</name>
</gene>
<keyword evidence="1" id="KW-0812">Transmembrane</keyword>
<dbReference type="Proteomes" id="UP000503540">
    <property type="component" value="Chromosome"/>
</dbReference>
<dbReference type="RefSeq" id="WP_167473004.1">
    <property type="nucleotide sequence ID" value="NZ_CP046172.1"/>
</dbReference>
<accession>A0A6G9Y9X7</accession>
<evidence type="ECO:0000313" key="3">
    <source>
        <dbReference type="Proteomes" id="UP000503540"/>
    </source>
</evidence>